<dbReference type="InterPro" id="IPR002881">
    <property type="entry name" value="DUF58"/>
</dbReference>
<evidence type="ECO:0000313" key="3">
    <source>
        <dbReference type="EMBL" id="URA09182.1"/>
    </source>
</evidence>
<dbReference type="AlphaFoldDB" id="A0AAX3BAA1"/>
<sequence length="393" mass="45381">MNKRLWIFLGILILFVSLFIELGGLKIFLYASLLFLGINRLYLFLVPKYVNIKRFLETTQVFSTLPEDNFLHITNTSLLPVGYIFIRDAIDIHLAPRQSYPFLLTLKPRERQMLSYSFSGRRRGKFIIGPTTILFSDFIGWDEIEIEHDTRKAIIVYPTLFRLSGHKYKSMQPFGIIKNPMPIFEDPTLITGLKEYNAGDDIRRINWKVSARQGKFYINTYQPAISSASLVILNLASEDYDFHNKDYYIERAIEVTASLLRELFLLRQEMALVINCRIDNVDQVLDIELGKGESHLTNMLSHLATIEAAKNAPFRDILSKHLQGISWGVSLFVISPRLSHEIIQQLINLQHMGHSITIIQVGPEISRELSLWNIGFQSYYAEHEATLIQLTRL</sequence>
<dbReference type="PANTHER" id="PTHR34351">
    <property type="entry name" value="SLR1927 PROTEIN-RELATED"/>
    <property type="match status" value="1"/>
</dbReference>
<feature type="transmembrane region" description="Helical" evidence="1">
    <location>
        <begin position="28"/>
        <end position="46"/>
    </location>
</feature>
<dbReference type="EMBL" id="CP073355">
    <property type="protein sequence ID" value="URA09182.1"/>
    <property type="molecule type" value="Genomic_DNA"/>
</dbReference>
<gene>
    <name evidence="3" type="ORF">KDW03_06635</name>
</gene>
<proteinExistence type="predicted"/>
<accession>A0AAX3BAA1</accession>
<keyword evidence="4" id="KW-1185">Reference proteome</keyword>
<reference evidence="3" key="1">
    <citation type="submission" date="2021-04" db="EMBL/GenBank/DDBJ databases">
        <authorList>
            <person name="Postec A."/>
        </authorList>
    </citation>
    <scope>NUCLEOTIDE SEQUENCE</scope>
    <source>
        <strain evidence="3">F1F22</strain>
    </source>
</reference>
<keyword evidence="1" id="KW-0472">Membrane</keyword>
<protein>
    <submittedName>
        <fullName evidence="3">DUF58 domain-containing protein</fullName>
    </submittedName>
</protein>
<dbReference type="RefSeq" id="WP_271434306.1">
    <property type="nucleotide sequence ID" value="NZ_CP073355.1"/>
</dbReference>
<name>A0AAX3BAA1_9SPIR</name>
<feature type="domain" description="DUF58" evidence="2">
    <location>
        <begin position="194"/>
        <end position="363"/>
    </location>
</feature>
<organism evidence="3 4">
    <name type="scientific">Thermospira aquatica</name>
    <dbReference type="NCBI Taxonomy" id="2828656"/>
    <lineage>
        <taxon>Bacteria</taxon>
        <taxon>Pseudomonadati</taxon>
        <taxon>Spirochaetota</taxon>
        <taxon>Spirochaetia</taxon>
        <taxon>Brevinematales</taxon>
        <taxon>Thermospiraceae</taxon>
        <taxon>Thermospira</taxon>
    </lineage>
</organism>
<dbReference type="PANTHER" id="PTHR34351:SF2">
    <property type="entry name" value="DUF58 DOMAIN-CONTAINING PROTEIN"/>
    <property type="match status" value="1"/>
</dbReference>
<keyword evidence="1" id="KW-1133">Transmembrane helix</keyword>
<dbReference type="KEGG" id="taqu:KDW03_06635"/>
<evidence type="ECO:0000256" key="1">
    <source>
        <dbReference type="SAM" id="Phobius"/>
    </source>
</evidence>
<dbReference type="Proteomes" id="UP001056539">
    <property type="component" value="Chromosome"/>
</dbReference>
<evidence type="ECO:0000259" key="2">
    <source>
        <dbReference type="Pfam" id="PF01882"/>
    </source>
</evidence>
<keyword evidence="1" id="KW-0812">Transmembrane</keyword>
<reference evidence="3" key="2">
    <citation type="submission" date="2022-06" db="EMBL/GenBank/DDBJ databases">
        <title>Thermospira aquatica gen. nov., sp. nov.</title>
        <authorList>
            <person name="Ben Ali Gam Z."/>
            <person name="Labat M."/>
        </authorList>
    </citation>
    <scope>NUCLEOTIDE SEQUENCE</scope>
    <source>
        <strain evidence="3">F1F22</strain>
    </source>
</reference>
<feature type="transmembrane region" description="Helical" evidence="1">
    <location>
        <begin position="5"/>
        <end position="22"/>
    </location>
</feature>
<evidence type="ECO:0000313" key="4">
    <source>
        <dbReference type="Proteomes" id="UP001056539"/>
    </source>
</evidence>
<dbReference type="Pfam" id="PF01882">
    <property type="entry name" value="DUF58"/>
    <property type="match status" value="1"/>
</dbReference>